<gene>
    <name evidence="2" type="ORF">GCM10022262_32870</name>
</gene>
<proteinExistence type="predicted"/>
<evidence type="ECO:0000256" key="1">
    <source>
        <dbReference type="SAM" id="MobiDB-lite"/>
    </source>
</evidence>
<reference evidence="3" key="1">
    <citation type="journal article" date="2019" name="Int. J. Syst. Evol. Microbiol.">
        <title>The Global Catalogue of Microorganisms (GCM) 10K type strain sequencing project: providing services to taxonomists for standard genome sequencing and annotation.</title>
        <authorList>
            <consortium name="The Broad Institute Genomics Platform"/>
            <consortium name="The Broad Institute Genome Sequencing Center for Infectious Disease"/>
            <person name="Wu L."/>
            <person name="Ma J."/>
        </authorList>
    </citation>
    <scope>NUCLEOTIDE SEQUENCE [LARGE SCALE GENOMIC DNA]</scope>
    <source>
        <strain evidence="3">JCM 17459</strain>
    </source>
</reference>
<keyword evidence="3" id="KW-1185">Reference proteome</keyword>
<dbReference type="EMBL" id="BAABBA010000019">
    <property type="protein sequence ID" value="GAA4288927.1"/>
    <property type="molecule type" value="Genomic_DNA"/>
</dbReference>
<feature type="compositionally biased region" description="Low complexity" evidence="1">
    <location>
        <begin position="28"/>
        <end position="38"/>
    </location>
</feature>
<feature type="compositionally biased region" description="Polar residues" evidence="1">
    <location>
        <begin position="60"/>
        <end position="70"/>
    </location>
</feature>
<evidence type="ECO:0000313" key="3">
    <source>
        <dbReference type="Proteomes" id="UP001499841"/>
    </source>
</evidence>
<dbReference type="Proteomes" id="UP001499841">
    <property type="component" value="Unassembled WGS sequence"/>
</dbReference>
<sequence length="164" mass="17672">MTSEAPRRTLTGLAPRTGAPGNARLIRSNRLAAAPAAAEPEESRALSPQHGASRAVEPAPSQTAGLTESESGPGAPSLPKYQRLRRREARVHDDQANALTELSRRLNKERRRPDGTTSGERITDNTLLRIAIDLLLSRADELTGTTEQELAASLGLEPRRQDPA</sequence>
<evidence type="ECO:0000313" key="2">
    <source>
        <dbReference type="EMBL" id="GAA4288927.1"/>
    </source>
</evidence>
<protein>
    <submittedName>
        <fullName evidence="2">Uncharacterized protein</fullName>
    </submittedName>
</protein>
<feature type="compositionally biased region" description="Basic and acidic residues" evidence="1">
    <location>
        <begin position="102"/>
        <end position="114"/>
    </location>
</feature>
<name>A0ABP8EYY7_9MICO</name>
<comment type="caution">
    <text evidence="2">The sequence shown here is derived from an EMBL/GenBank/DDBJ whole genome shotgun (WGS) entry which is preliminary data.</text>
</comment>
<accession>A0ABP8EYY7</accession>
<organism evidence="2 3">
    <name type="scientific">Georgenia daeguensis</name>
    <dbReference type="NCBI Taxonomy" id="908355"/>
    <lineage>
        <taxon>Bacteria</taxon>
        <taxon>Bacillati</taxon>
        <taxon>Actinomycetota</taxon>
        <taxon>Actinomycetes</taxon>
        <taxon>Micrococcales</taxon>
        <taxon>Bogoriellaceae</taxon>
        <taxon>Georgenia</taxon>
    </lineage>
</organism>
<feature type="region of interest" description="Disordered" evidence="1">
    <location>
        <begin position="1"/>
        <end position="120"/>
    </location>
</feature>
<dbReference type="RefSeq" id="WP_345043515.1">
    <property type="nucleotide sequence ID" value="NZ_BAABBA010000019.1"/>
</dbReference>